<feature type="region of interest" description="Disordered" evidence="1">
    <location>
        <begin position="206"/>
        <end position="298"/>
    </location>
</feature>
<dbReference type="RefSeq" id="XP_036635624.1">
    <property type="nucleotide sequence ID" value="XM_036769779.1"/>
</dbReference>
<evidence type="ECO:0000313" key="4">
    <source>
        <dbReference type="Proteomes" id="UP000623687"/>
    </source>
</evidence>
<feature type="compositionally biased region" description="Acidic residues" evidence="1">
    <location>
        <begin position="143"/>
        <end position="156"/>
    </location>
</feature>
<dbReference type="InterPro" id="IPR040976">
    <property type="entry name" value="Pkinase_fungal"/>
</dbReference>
<evidence type="ECO:0000256" key="1">
    <source>
        <dbReference type="SAM" id="MobiDB-lite"/>
    </source>
</evidence>
<proteinExistence type="predicted"/>
<evidence type="ECO:0000259" key="2">
    <source>
        <dbReference type="Pfam" id="PF17667"/>
    </source>
</evidence>
<comment type="caution">
    <text evidence="3">The sequence shown here is derived from an EMBL/GenBank/DDBJ whole genome shotgun (WGS) entry which is preliminary data.</text>
</comment>
<evidence type="ECO:0000313" key="3">
    <source>
        <dbReference type="EMBL" id="KAF7439780.1"/>
    </source>
</evidence>
<name>A0A8H7A0H4_PLEOS</name>
<sequence length="298" mass="33097">MAVNVEEVERGPRAHERTGTWAFMSIDLLRGERRPHKVSDDLESFFWVVLYYSLLYLPHNKVGKLDDVVPAIFEQYTFFGLGETKGGNGKLTVMEGDYIGDSTSSGSRLEFENCKPLSRFVTTFLRKLKLRRAYASLASASVPDEDGDPSDTDPPDEALPQLPASPKEHNHKDIEHIWNAALRSTSWPMEDAAKYQIVKGTEGHAPAEVAGGEGLKQSVPEYDLEGDDGEPKPTGGGGSKKRKSIPENDLQSDDEEPKLKKVKTITLETIADGPTERKSKKMPSATRRSTRLHKRSTN</sequence>
<dbReference type="GeneID" id="59369957"/>
<dbReference type="Proteomes" id="UP000623687">
    <property type="component" value="Unassembled WGS sequence"/>
</dbReference>
<feature type="domain" description="Fungal-type protein kinase" evidence="2">
    <location>
        <begin position="2"/>
        <end position="51"/>
    </location>
</feature>
<dbReference type="Pfam" id="PF17667">
    <property type="entry name" value="Pkinase_fungal"/>
    <property type="match status" value="1"/>
</dbReference>
<dbReference type="VEuPathDB" id="FungiDB:PC9H_000116"/>
<dbReference type="OrthoDB" id="2747778at2759"/>
<dbReference type="AlphaFoldDB" id="A0A8H7A0H4"/>
<keyword evidence="4" id="KW-1185">Reference proteome</keyword>
<reference evidence="3" key="1">
    <citation type="submission" date="2019-07" db="EMBL/GenBank/DDBJ databases">
        <authorList>
            <person name="Palmer J.M."/>
        </authorList>
    </citation>
    <scope>NUCLEOTIDE SEQUENCE</scope>
    <source>
        <strain evidence="3">PC9</strain>
    </source>
</reference>
<feature type="compositionally biased region" description="Basic residues" evidence="1">
    <location>
        <begin position="288"/>
        <end position="298"/>
    </location>
</feature>
<accession>A0A8H7A0H4</accession>
<feature type="region of interest" description="Disordered" evidence="1">
    <location>
        <begin position="140"/>
        <end position="170"/>
    </location>
</feature>
<protein>
    <recommendedName>
        <fullName evidence="2">Fungal-type protein kinase domain-containing protein</fullName>
    </recommendedName>
</protein>
<gene>
    <name evidence="3" type="ORF">PC9H_000116</name>
</gene>
<dbReference type="EMBL" id="JACETU010000001">
    <property type="protein sequence ID" value="KAF7439780.1"/>
    <property type="molecule type" value="Genomic_DNA"/>
</dbReference>
<organism evidence="3 4">
    <name type="scientific">Pleurotus ostreatus</name>
    <name type="common">Oyster mushroom</name>
    <name type="synonym">White-rot fungus</name>
    <dbReference type="NCBI Taxonomy" id="5322"/>
    <lineage>
        <taxon>Eukaryota</taxon>
        <taxon>Fungi</taxon>
        <taxon>Dikarya</taxon>
        <taxon>Basidiomycota</taxon>
        <taxon>Agaricomycotina</taxon>
        <taxon>Agaricomycetes</taxon>
        <taxon>Agaricomycetidae</taxon>
        <taxon>Agaricales</taxon>
        <taxon>Pleurotineae</taxon>
        <taxon>Pleurotaceae</taxon>
        <taxon>Pleurotus</taxon>
    </lineage>
</organism>